<name>A0AC35FMN9_9BILA</name>
<evidence type="ECO:0000313" key="1">
    <source>
        <dbReference type="Proteomes" id="UP000887580"/>
    </source>
</evidence>
<dbReference type="WBParaSite" id="PS1159_v2.g18394.t1">
    <property type="protein sequence ID" value="PS1159_v2.g18394.t1"/>
    <property type="gene ID" value="PS1159_v2.g18394"/>
</dbReference>
<accession>A0AC35FMN9</accession>
<dbReference type="Proteomes" id="UP000887580">
    <property type="component" value="Unplaced"/>
</dbReference>
<proteinExistence type="predicted"/>
<protein>
    <submittedName>
        <fullName evidence="2">Uncharacterized protein</fullName>
    </submittedName>
</protein>
<organism evidence="1 2">
    <name type="scientific">Panagrolaimus sp. PS1159</name>
    <dbReference type="NCBI Taxonomy" id="55785"/>
    <lineage>
        <taxon>Eukaryota</taxon>
        <taxon>Metazoa</taxon>
        <taxon>Ecdysozoa</taxon>
        <taxon>Nematoda</taxon>
        <taxon>Chromadorea</taxon>
        <taxon>Rhabditida</taxon>
        <taxon>Tylenchina</taxon>
        <taxon>Panagrolaimomorpha</taxon>
        <taxon>Panagrolaimoidea</taxon>
        <taxon>Panagrolaimidae</taxon>
        <taxon>Panagrolaimus</taxon>
    </lineage>
</organism>
<evidence type="ECO:0000313" key="2">
    <source>
        <dbReference type="WBParaSite" id="PS1159_v2.g18394.t1"/>
    </source>
</evidence>
<sequence length="92" mass="10914">MNLQKIDVPISMRWKVSKEEIEKEFQLKSYIAKIVNPKEFPDIKYYLIITNEKNQIHVAFGLLTREPKTIKAIYKVSIPTKNYVGNIKERIF</sequence>
<reference evidence="2" key="1">
    <citation type="submission" date="2022-11" db="UniProtKB">
        <authorList>
            <consortium name="WormBaseParasite"/>
        </authorList>
    </citation>
    <scope>IDENTIFICATION</scope>
</reference>